<reference evidence="19 20" key="1">
    <citation type="submission" date="2020-07" db="EMBL/GenBank/DDBJ databases">
        <title>Transfer of Campylobacter canadensis to the novel genus Avispirillum gen. nov., that also includes two novel species recovered from migratory waterfowl: Avispirillum anseris sp. nov. and Avispirillum brantae sp. nov.</title>
        <authorList>
            <person name="Miller W.G."/>
            <person name="Chapman M.H."/>
            <person name="Yee E."/>
            <person name="Inglis G.D."/>
        </authorList>
    </citation>
    <scope>NUCLEOTIDE SEQUENCE [LARGE SCALE GENOMIC DNA]</scope>
    <source>
        <strain evidence="19 20">L283</strain>
    </source>
</reference>
<evidence type="ECO:0000313" key="20">
    <source>
        <dbReference type="Proteomes" id="UP000786183"/>
    </source>
</evidence>
<keyword evidence="7" id="KW-0645">Protease</keyword>
<keyword evidence="8" id="KW-0812">Transmembrane</keyword>
<gene>
    <name evidence="19" type="ORF">AVCANL283_01765</name>
</gene>
<keyword evidence="5" id="KW-1134">Transmembrane beta strand</keyword>
<keyword evidence="9" id="KW-0732">Signal</keyword>
<evidence type="ECO:0000256" key="6">
    <source>
        <dbReference type="ARBA" id="ARBA00022525"/>
    </source>
</evidence>
<name>A0ABS7WQ07_9BACT</name>
<evidence type="ECO:0000256" key="8">
    <source>
        <dbReference type="ARBA" id="ARBA00022692"/>
    </source>
</evidence>
<feature type="compositionally biased region" description="Basic and acidic residues" evidence="16">
    <location>
        <begin position="896"/>
        <end position="912"/>
    </location>
</feature>
<dbReference type="InterPro" id="IPR030396">
    <property type="entry name" value="Peptidase_S6_dom"/>
</dbReference>
<dbReference type="PROSITE" id="PS51691">
    <property type="entry name" value="PEPTIDASE_S6"/>
    <property type="match status" value="1"/>
</dbReference>
<dbReference type="InterPro" id="IPR036709">
    <property type="entry name" value="Autotransporte_beta_dom_sf"/>
</dbReference>
<dbReference type="InterPro" id="IPR011050">
    <property type="entry name" value="Pectin_lyase_fold/virulence"/>
</dbReference>
<dbReference type="Gene3D" id="2.40.128.130">
    <property type="entry name" value="Autotransporter beta-domain"/>
    <property type="match status" value="1"/>
</dbReference>
<organism evidence="19 20">
    <name type="scientific">Campylobacter canadensis</name>
    <dbReference type="NCBI Taxonomy" id="449520"/>
    <lineage>
        <taxon>Bacteria</taxon>
        <taxon>Pseudomonadati</taxon>
        <taxon>Campylobacterota</taxon>
        <taxon>Epsilonproteobacteria</taxon>
        <taxon>Campylobacterales</taxon>
        <taxon>Campylobacteraceae</taxon>
        <taxon>Campylobacter</taxon>
    </lineage>
</organism>
<dbReference type="InterPro" id="IPR012332">
    <property type="entry name" value="Autotransporter_pectin_lyase_C"/>
</dbReference>
<evidence type="ECO:0000256" key="5">
    <source>
        <dbReference type="ARBA" id="ARBA00022452"/>
    </source>
</evidence>
<dbReference type="SMART" id="SM00869">
    <property type="entry name" value="Autotransporter"/>
    <property type="match status" value="1"/>
</dbReference>
<dbReference type="SUPFAM" id="SSF51126">
    <property type="entry name" value="Pectin lyase-like"/>
    <property type="match status" value="1"/>
</dbReference>
<dbReference type="EMBL" id="JACGBB010000003">
    <property type="protein sequence ID" value="MBZ7986845.1"/>
    <property type="molecule type" value="Genomic_DNA"/>
</dbReference>
<dbReference type="NCBIfam" id="TIGR01414">
    <property type="entry name" value="autotrans_barl"/>
    <property type="match status" value="1"/>
</dbReference>
<dbReference type="Gene3D" id="2.160.20.20">
    <property type="match status" value="1"/>
</dbReference>
<evidence type="ECO:0000256" key="9">
    <source>
        <dbReference type="ARBA" id="ARBA00022729"/>
    </source>
</evidence>
<dbReference type="Proteomes" id="UP000786183">
    <property type="component" value="Unassembled WGS sequence"/>
</dbReference>
<evidence type="ECO:0000259" key="18">
    <source>
        <dbReference type="PROSITE" id="PS51691"/>
    </source>
</evidence>
<feature type="domain" description="Autotransporter" evidence="17">
    <location>
        <begin position="968"/>
        <end position="1234"/>
    </location>
</feature>
<dbReference type="Gene3D" id="2.40.10.120">
    <property type="match status" value="1"/>
</dbReference>
<evidence type="ECO:0000256" key="11">
    <source>
        <dbReference type="ARBA" id="ARBA00022801"/>
    </source>
</evidence>
<keyword evidence="11" id="KW-0378">Hydrolase</keyword>
<protein>
    <submittedName>
        <fullName evidence="19">Autotransporter outer membrane beta-barrel domain-containing protein</fullName>
    </submittedName>
</protein>
<dbReference type="RefSeq" id="WP_224325156.1">
    <property type="nucleotide sequence ID" value="NZ_JACGBB010000003.1"/>
</dbReference>
<proteinExistence type="predicted"/>
<evidence type="ECO:0000256" key="16">
    <source>
        <dbReference type="SAM" id="MobiDB-lite"/>
    </source>
</evidence>
<dbReference type="InterPro" id="IPR000710">
    <property type="entry name" value="Peptidase_S6"/>
</dbReference>
<evidence type="ECO:0000259" key="17">
    <source>
        <dbReference type="PROSITE" id="PS51208"/>
    </source>
</evidence>
<comment type="subcellular location">
    <subcellularLocation>
        <location evidence="3">Cell outer membrane</location>
        <topology evidence="3">Multi-pass membrane protein</topology>
    </subcellularLocation>
    <subcellularLocation>
        <location evidence="1">Cell surface</location>
    </subcellularLocation>
    <subcellularLocation>
        <location evidence="2">Periplasm</location>
    </subcellularLocation>
    <subcellularLocation>
        <location evidence="4">Secreted</location>
    </subcellularLocation>
</comment>
<keyword evidence="14" id="KW-0865">Zymogen</keyword>
<dbReference type="InterPro" id="IPR006315">
    <property type="entry name" value="OM_autotransptr_brl_dom"/>
</dbReference>
<dbReference type="InterPro" id="IPR057393">
    <property type="entry name" value="PIC_HAP1_IgA0_b-sol2"/>
</dbReference>
<feature type="compositionally biased region" description="Basic and acidic residues" evidence="16">
    <location>
        <begin position="852"/>
        <end position="866"/>
    </location>
</feature>
<dbReference type="PRINTS" id="PR00921">
    <property type="entry name" value="IGASERPTASE"/>
</dbReference>
<evidence type="ECO:0000256" key="14">
    <source>
        <dbReference type="ARBA" id="ARBA00023145"/>
    </source>
</evidence>
<dbReference type="Pfam" id="PF02395">
    <property type="entry name" value="Peptidase_S6"/>
    <property type="match status" value="1"/>
</dbReference>
<dbReference type="InterPro" id="IPR005546">
    <property type="entry name" value="Autotransporte_beta"/>
</dbReference>
<keyword evidence="13" id="KW-0472">Membrane</keyword>
<evidence type="ECO:0000256" key="2">
    <source>
        <dbReference type="ARBA" id="ARBA00004418"/>
    </source>
</evidence>
<keyword evidence="10" id="KW-0574">Periplasm</keyword>
<dbReference type="Pfam" id="PF03797">
    <property type="entry name" value="Autotransporter"/>
    <property type="match status" value="1"/>
</dbReference>
<keyword evidence="12" id="KW-0720">Serine protease</keyword>
<feature type="compositionally biased region" description="Low complexity" evidence="16">
    <location>
        <begin position="870"/>
        <end position="894"/>
    </location>
</feature>
<evidence type="ECO:0000256" key="3">
    <source>
        <dbReference type="ARBA" id="ARBA00004571"/>
    </source>
</evidence>
<keyword evidence="20" id="KW-1185">Reference proteome</keyword>
<accession>A0ABS7WQ07</accession>
<dbReference type="Pfam" id="PF24078">
    <property type="entry name" value="Beta-sol_PIC_HAP1_IgA0_2nd"/>
    <property type="match status" value="1"/>
</dbReference>
<evidence type="ECO:0000256" key="10">
    <source>
        <dbReference type="ARBA" id="ARBA00022764"/>
    </source>
</evidence>
<dbReference type="PROSITE" id="PS51208">
    <property type="entry name" value="AUTOTRANSPORTER"/>
    <property type="match status" value="1"/>
</dbReference>
<evidence type="ECO:0000256" key="7">
    <source>
        <dbReference type="ARBA" id="ARBA00022670"/>
    </source>
</evidence>
<evidence type="ECO:0000256" key="1">
    <source>
        <dbReference type="ARBA" id="ARBA00004241"/>
    </source>
</evidence>
<evidence type="ECO:0000256" key="13">
    <source>
        <dbReference type="ARBA" id="ARBA00023136"/>
    </source>
</evidence>
<feature type="domain" description="Peptidase S6" evidence="18">
    <location>
        <begin position="17"/>
        <end position="308"/>
    </location>
</feature>
<evidence type="ECO:0000256" key="15">
    <source>
        <dbReference type="ARBA" id="ARBA00023237"/>
    </source>
</evidence>
<evidence type="ECO:0000313" key="19">
    <source>
        <dbReference type="EMBL" id="MBZ7986845.1"/>
    </source>
</evidence>
<keyword evidence="15" id="KW-0998">Cell outer membrane</keyword>
<comment type="caution">
    <text evidence="19">The sequence shown here is derived from an EMBL/GenBank/DDBJ whole genome shotgun (WGS) entry which is preliminary data.</text>
</comment>
<evidence type="ECO:0000256" key="4">
    <source>
        <dbReference type="ARBA" id="ARBA00004613"/>
    </source>
</evidence>
<sequence length="1234" mass="139236">MKKHIVLLLSNAFIYAGSVDSKFFYQDYLDFANNKGKFQVNDSFSIFSIDKSKEIKIEKMIDFSVNNKSGLLLGEFANVGGSYSATAAHMIGDDYIKKGSYLEFGGVRNIVISSSNNLANYWGQGNHGAFNDNLRDFVILRTNKLNINNAASLINKDFFAKDSSAREGYKYLNNVNELLKDKRYSLIVRAGTGYQGINKASENEEVALYTKYFTGGILDSLSDFVSTWYDGELYHNAYDNKTNSYKDFNISAASGDSGSALYIYDNVDKKYYLLAVASYVTNGCYTSNDSYKCTGTHYSLVNNDLVNDFINKNTQKSDLNSFTFENNLFKDTQNNTLANNITSKDAARLDDLAKSKDYYFSKDANLTLKQDFDLGASALYFADNTKNTISGNYNFINAGVVVGKNSSLDYYAKTQSKDALVKMGEGLLNIKNSSSTGKLRIGDGSVVFENNDNFYTFGSIYAINGANIKITKNTQINPTYLYFATNGANLDLNAQKVDFHALNANDEKAHIYSSANTSTINILPLTTLDTTRFYHGSFGKNLDINIKSSYIFDGNFDVNNVSIDNKNVSFQGSLLTHNYIKNLKNPSALEGQNYYINPIERKDNSINEDEFINRNFNINKLSLSNNAELNLASDVSLNAKEIILQNSSLNAGKTSIELDLKQGENISSSQACGSKYTKDCTYDEYYAEFKYEENKKEFKITPKNININSNISLENSKLNFLNTNFYGSIKDINNSTLDTTNSIINANVNVANLISKNSIFNLNLEKNEQIKASNSANILTTKVNFSNINFTSTLDKILLVSLKNAQNANENLLSFNEIKEAFSILKPNIIYENKDNVSNWYLASIKDEILPEEKPNLPETKPEEKPSLPTEPSIPNTPNEPNEPNVPNIPNEPSLPEEKPSLPETKPEEKPSIPEANIPDTPSFKQYFTSTKNTPAITSASNALDSAFTSFVLEWNNLFKRLGEVRYLNEYDNALWAKYYVGESRYLHSFKTNFYEIQLGADKKVSFNDIDFLSGIMLSKSYYKLDNKDYIKGNIDGYSLGFYASYLFNNDFFIDAVLKYFKYKNDFSILLANNDNKIQLFANNSYANLIYSLEFGKRFSFENYYLEPIIELIGARIAKQEIKKDNIKITQEAFNALSLKSALYFAFLDDDKYLRFGSGINADLLNAGKKILKDYHTQNNPIVLNSKKDKRLFINLSAGYKLSLKQVINLEFEKSFLGDLNTNYSFNLTYRYSF</sequence>
<dbReference type="SUPFAM" id="SSF103515">
    <property type="entry name" value="Autotransporter"/>
    <property type="match status" value="1"/>
</dbReference>
<feature type="region of interest" description="Disordered" evidence="16">
    <location>
        <begin position="852"/>
        <end position="925"/>
    </location>
</feature>
<keyword evidence="6" id="KW-0964">Secreted</keyword>
<evidence type="ECO:0000256" key="12">
    <source>
        <dbReference type="ARBA" id="ARBA00022825"/>
    </source>
</evidence>